<evidence type="ECO:0000256" key="1">
    <source>
        <dbReference type="ARBA" id="ARBA00004123"/>
    </source>
</evidence>
<comment type="subcellular location">
    <subcellularLocation>
        <location evidence="1">Nucleus</location>
    </subcellularLocation>
</comment>
<dbReference type="GO" id="GO:0005737">
    <property type="term" value="C:cytoplasm"/>
    <property type="evidence" value="ECO:0007669"/>
    <property type="project" value="TreeGrafter"/>
</dbReference>
<evidence type="ECO:0000313" key="4">
    <source>
        <dbReference type="EMBL" id="GLD67849.1"/>
    </source>
</evidence>
<organism evidence="4 5">
    <name type="scientific">Lates japonicus</name>
    <name type="common">Japanese lates</name>
    <dbReference type="NCBI Taxonomy" id="270547"/>
    <lineage>
        <taxon>Eukaryota</taxon>
        <taxon>Metazoa</taxon>
        <taxon>Chordata</taxon>
        <taxon>Craniata</taxon>
        <taxon>Vertebrata</taxon>
        <taxon>Euteleostomi</taxon>
        <taxon>Actinopterygii</taxon>
        <taxon>Neopterygii</taxon>
        <taxon>Teleostei</taxon>
        <taxon>Neoteleostei</taxon>
        <taxon>Acanthomorphata</taxon>
        <taxon>Carangaria</taxon>
        <taxon>Carangaria incertae sedis</taxon>
        <taxon>Centropomidae</taxon>
        <taxon>Lates</taxon>
    </lineage>
</organism>
<comment type="caution">
    <text evidence="4">The sequence shown here is derived from an EMBL/GenBank/DDBJ whole genome shotgun (WGS) entry which is preliminary data.</text>
</comment>
<feature type="compositionally biased region" description="Polar residues" evidence="3">
    <location>
        <begin position="233"/>
        <end position="247"/>
    </location>
</feature>
<dbReference type="GO" id="GO:0005634">
    <property type="term" value="C:nucleus"/>
    <property type="evidence" value="ECO:0007669"/>
    <property type="project" value="UniProtKB-SubCell"/>
</dbReference>
<evidence type="ECO:0000313" key="5">
    <source>
        <dbReference type="Proteomes" id="UP001279410"/>
    </source>
</evidence>
<keyword evidence="5" id="KW-1185">Reference proteome</keyword>
<dbReference type="Proteomes" id="UP001279410">
    <property type="component" value="Unassembled WGS sequence"/>
</dbReference>
<sequence>MPAHRRGRSLSEALTLEQSDEGGLVISSIKNASANQGLREGDELLGATINFDKLSKEEVLKVLKLMEPFDDKVQVLTRSNLSKSVGNLDQCAKSPETMLQDSYSKLYNARIKRFMRGDVPGAEEGYENGEPAVAGSSKVSLKHDMGLPRLGVDFGLLKTKSLSTDLNADSESEDVTFSAGDGSNLNLPPLGLGLSGAALSGAQVPRLKVDARNPQLDSPDFRLSRTLPEGPNVNATAGIQVPNTDLTMPNLERPHIGLEGKGAFKTPEIGGSDVSTPEMGINLNGGNITGPSFNTGVPKVGIEGTNRDFKMPKFKVPDLGLSGPSFSGPEGEIETPDVRSPDVNLKYSKKLKKPDLNVDNLSGYIESPKLRLSGRSPDLDLEMPQLDLNGPDVDMPSGGVKMSLKKPKIDFKSPDLDVDAPRGKLTMPKFGFSGKHDADIKTPDLSLKTPKIKGGIHAPDTSLPKVDLKGPNLAIDTPSADIKGPSGKYTPPKFTMPKFDLPNIKVPDFNGDFQGPDVQLAAPGLRAGIGDPNIDLNVPSAEWDITSPSGKLKMPGFGLSGPKVKGPEYELKTPDMDVSAPKFKGGINLPNVDLKDPKLDLSTPDVDVDMPSGKFDIDADAPSGKLKMPKFKLFGTLPKNKDVDINAGMKTPELSLKSPKIRGIDAPDVSVPNMDLKAPNVDHHAPDVNIGSPKGKLTMPKLKMPNLDLSGPKGNIDVDASLNRPDLPSGGFDVDLSKPEFDIDAPSLDLKGPRSKLKMPDANIGSPSGKLKMPGFTMPDFDLSGPKLKGLDGELKTPDFDVNDPDMHVNAPSGKLKMPKFNLSGTLPKGPNMDLNADLKSSDLSLKAPKIKGGIDGPDLDLPDMDLTAPKLDVNTPDLNIGSPNAKLNMPKFKKPKFGLPGLKGPEIEGNLDGPDFDINAPNVNLKGPKADLDDDIAGPSGKFKKPNFNMPDFGLSAPKLDGPNLNLKSPDLDISGADLSGG</sequence>
<dbReference type="InterPro" id="IPR052082">
    <property type="entry name" value="Myelin_sheath_structural"/>
</dbReference>
<dbReference type="PANTHER" id="PTHR23348:SF16">
    <property type="entry name" value="LEUCINE RICH REPEAT FAMILY PROTEIN"/>
    <property type="match status" value="1"/>
</dbReference>
<feature type="region of interest" description="Disordered" evidence="3">
    <location>
        <begin position="745"/>
        <end position="773"/>
    </location>
</feature>
<reference evidence="4" key="1">
    <citation type="submission" date="2022-08" db="EMBL/GenBank/DDBJ databases">
        <title>Genome sequencing of akame (Lates japonicus).</title>
        <authorList>
            <person name="Hashiguchi Y."/>
            <person name="Takahashi H."/>
        </authorList>
    </citation>
    <scope>NUCLEOTIDE SEQUENCE</scope>
    <source>
        <strain evidence="4">Kochi</strain>
    </source>
</reference>
<evidence type="ECO:0000256" key="2">
    <source>
        <dbReference type="ARBA" id="ARBA00023242"/>
    </source>
</evidence>
<dbReference type="PANTHER" id="PTHR23348">
    <property type="entry name" value="PERIAXIN/AHNAK"/>
    <property type="match status" value="1"/>
</dbReference>
<protein>
    <submittedName>
        <fullName evidence="4">Neuroblast differentiation-associated protein AHNAK-like protein</fullName>
    </submittedName>
</protein>
<gene>
    <name evidence="4" type="ORF">AKAME5_001917600</name>
</gene>
<feature type="region of interest" description="Disordered" evidence="3">
    <location>
        <begin position="212"/>
        <end position="247"/>
    </location>
</feature>
<proteinExistence type="predicted"/>
<name>A0AAD3NAQ6_LATJO</name>
<dbReference type="EMBL" id="BRZM01000120">
    <property type="protein sequence ID" value="GLD67849.1"/>
    <property type="molecule type" value="Genomic_DNA"/>
</dbReference>
<feature type="region of interest" description="Disordered" evidence="3">
    <location>
        <begin position="678"/>
        <end position="699"/>
    </location>
</feature>
<evidence type="ECO:0000256" key="3">
    <source>
        <dbReference type="SAM" id="MobiDB-lite"/>
    </source>
</evidence>
<accession>A0AAD3NAQ6</accession>
<dbReference type="GO" id="GO:0043484">
    <property type="term" value="P:regulation of RNA splicing"/>
    <property type="evidence" value="ECO:0007669"/>
    <property type="project" value="TreeGrafter"/>
</dbReference>
<dbReference type="AlphaFoldDB" id="A0AAD3NAQ6"/>
<keyword evidence="2" id="KW-0539">Nucleus</keyword>
<feature type="region of interest" description="Disordered" evidence="3">
    <location>
        <begin position="930"/>
        <end position="983"/>
    </location>
</feature>